<dbReference type="InterPro" id="IPR009057">
    <property type="entry name" value="Homeodomain-like_sf"/>
</dbReference>
<keyword evidence="1" id="KW-0805">Transcription regulation</keyword>
<dbReference type="Gene3D" id="1.10.10.60">
    <property type="entry name" value="Homeodomain-like"/>
    <property type="match status" value="2"/>
</dbReference>
<evidence type="ECO:0000256" key="2">
    <source>
        <dbReference type="ARBA" id="ARBA00023125"/>
    </source>
</evidence>
<keyword evidence="7" id="KW-1185">Reference proteome</keyword>
<dbReference type="PROSITE" id="PS00041">
    <property type="entry name" value="HTH_ARAC_FAMILY_1"/>
    <property type="match status" value="1"/>
</dbReference>
<dbReference type="SMART" id="SM00342">
    <property type="entry name" value="HTH_ARAC"/>
    <property type="match status" value="1"/>
</dbReference>
<evidence type="ECO:0000313" key="6">
    <source>
        <dbReference type="EMBL" id="MBP1995168.1"/>
    </source>
</evidence>
<evidence type="ECO:0000313" key="7">
    <source>
        <dbReference type="Proteomes" id="UP001519287"/>
    </source>
</evidence>
<dbReference type="RefSeq" id="WP_209976981.1">
    <property type="nucleotide sequence ID" value="NZ_JAGGLB010000031.1"/>
</dbReference>
<keyword evidence="4" id="KW-1133">Transmembrane helix</keyword>
<keyword evidence="2" id="KW-0238">DNA-binding</keyword>
<comment type="caution">
    <text evidence="6">The sequence shown here is derived from an EMBL/GenBank/DDBJ whole genome shotgun (WGS) entry which is preliminary data.</text>
</comment>
<evidence type="ECO:0000256" key="3">
    <source>
        <dbReference type="ARBA" id="ARBA00023163"/>
    </source>
</evidence>
<dbReference type="Proteomes" id="UP001519287">
    <property type="component" value="Unassembled WGS sequence"/>
</dbReference>
<gene>
    <name evidence="6" type="ORF">J2Z66_006810</name>
</gene>
<proteinExistence type="predicted"/>
<dbReference type="PANTHER" id="PTHR43280">
    <property type="entry name" value="ARAC-FAMILY TRANSCRIPTIONAL REGULATOR"/>
    <property type="match status" value="1"/>
</dbReference>
<reference evidence="6 7" key="1">
    <citation type="submission" date="2021-03" db="EMBL/GenBank/DDBJ databases">
        <title>Genomic Encyclopedia of Type Strains, Phase IV (KMG-IV): sequencing the most valuable type-strain genomes for metagenomic binning, comparative biology and taxonomic classification.</title>
        <authorList>
            <person name="Goeker M."/>
        </authorList>
    </citation>
    <scope>NUCLEOTIDE SEQUENCE [LARGE SCALE GENOMIC DNA]</scope>
    <source>
        <strain evidence="6 7">DSM 26048</strain>
    </source>
</reference>
<feature type="transmembrane region" description="Helical" evidence="4">
    <location>
        <begin position="337"/>
        <end position="355"/>
    </location>
</feature>
<dbReference type="PRINTS" id="PR00032">
    <property type="entry name" value="HTHARAC"/>
</dbReference>
<accession>A0ABS4J5R4</accession>
<feature type="transmembrane region" description="Helical" evidence="4">
    <location>
        <begin position="35"/>
        <end position="59"/>
    </location>
</feature>
<dbReference type="Pfam" id="PF17853">
    <property type="entry name" value="GGDEF_2"/>
    <property type="match status" value="1"/>
</dbReference>
<dbReference type="SUPFAM" id="SSF46689">
    <property type="entry name" value="Homeodomain-like"/>
    <property type="match status" value="2"/>
</dbReference>
<dbReference type="InterPro" id="IPR018062">
    <property type="entry name" value="HTH_AraC-typ_CS"/>
</dbReference>
<keyword evidence="4" id="KW-0812">Transmembrane</keyword>
<evidence type="ECO:0000256" key="4">
    <source>
        <dbReference type="SAM" id="Phobius"/>
    </source>
</evidence>
<protein>
    <submittedName>
        <fullName evidence="6">AraC-like DNA-binding protein</fullName>
    </submittedName>
</protein>
<dbReference type="EMBL" id="JAGGLB010000031">
    <property type="protein sequence ID" value="MBP1995168.1"/>
    <property type="molecule type" value="Genomic_DNA"/>
</dbReference>
<dbReference type="InterPro" id="IPR018060">
    <property type="entry name" value="HTH_AraC"/>
</dbReference>
<organism evidence="6 7">
    <name type="scientific">Paenibacillus eucommiae</name>
    <dbReference type="NCBI Taxonomy" id="1355755"/>
    <lineage>
        <taxon>Bacteria</taxon>
        <taxon>Bacillati</taxon>
        <taxon>Bacillota</taxon>
        <taxon>Bacilli</taxon>
        <taxon>Bacillales</taxon>
        <taxon>Paenibacillaceae</taxon>
        <taxon>Paenibacillus</taxon>
    </lineage>
</organism>
<feature type="domain" description="HTH araC/xylS-type" evidence="5">
    <location>
        <begin position="706"/>
        <end position="804"/>
    </location>
</feature>
<dbReference type="Pfam" id="PF12833">
    <property type="entry name" value="HTH_18"/>
    <property type="match status" value="1"/>
</dbReference>
<dbReference type="PROSITE" id="PS01124">
    <property type="entry name" value="HTH_ARAC_FAMILY_2"/>
    <property type="match status" value="1"/>
</dbReference>
<keyword evidence="3" id="KW-0804">Transcription</keyword>
<evidence type="ECO:0000259" key="5">
    <source>
        <dbReference type="PROSITE" id="PS01124"/>
    </source>
</evidence>
<name>A0ABS4J5R4_9BACL</name>
<evidence type="ECO:0000256" key="1">
    <source>
        <dbReference type="ARBA" id="ARBA00023015"/>
    </source>
</evidence>
<sequence length="813" mass="93702">MSAVTWQFVGDMGDREKGVVVLLSRWLISAKKRYFYIKLFTYTLVIVLLPILIISLVLYRNTTSVMQSELRTSNEMYLKQTVDSMEMIVKQIGTSFKQTVLSGAIREFEAFPLGSYYETLDGGYRDEDLRELYLYVNSKSNAQWYLNNLKESNEFIHSVYFFDHNKHIVLTGSTNYTFDDFYDDTWSLSTDGIRAYPTISELREAKQLDGTRKLVLPIVYMSASLSDSYVVINLDAEMIYSTVFRKLIRDGNHAFFVLSAGGKLMFYDRQYAISEQMSGDPNVLRLIAEQGQSSFEAEMLGKQWLVTNMSSELLGWTFINGILVNNIYKSVNNTKNLILFTALLLVAASGVLVFITSRNIYNPIRHLLSFVKNKSYEGEGTATNHKVFGELKVIRSSLMEAYELQVSLQTRLKESMPAYKKMYVHSLLRPNRFTLEEIDERLRFLGLGFNLDHIGLFVITLTEITDPEADVERIKMNKLRIEDMIEAMIPAGRNRIVMELIEDRFIVMINCHQAQMTDIFALAERVAHDIRQMIGIGCTIGIGNHSRTVCELQRAYAEAKEAQRHRVISGNSDVIYIGDVRLENIPLLVYPKEKEAALNNFILNGEMKEALGMFTEFAKDLKEQQRKVDFRQLQQAFIRLLGSLVETAASLRLDIESVLRRKTNLYEVLLKKKELKEIEEWFADIIGDFTTYIGQAYEEKNNKYVKQAIRLLEQTYCDNISLAQISERLQLSPSYFSRLFKEHTGQSFSEYVMTARVESGKRLLLESNLLIKDIGERIGYPKTNYFIKVFKEHTGLTPGEYRKMHGLEEFATE</sequence>
<dbReference type="InterPro" id="IPR020449">
    <property type="entry name" value="Tscrpt_reg_AraC-type_HTH"/>
</dbReference>
<keyword evidence="4" id="KW-0472">Membrane</keyword>
<dbReference type="InterPro" id="IPR041522">
    <property type="entry name" value="CdaR_GGDEF"/>
</dbReference>
<dbReference type="PANTHER" id="PTHR43280:SF2">
    <property type="entry name" value="HTH-TYPE TRANSCRIPTIONAL REGULATOR EXSA"/>
    <property type="match status" value="1"/>
</dbReference>